<keyword evidence="6" id="KW-1185">Reference proteome</keyword>
<name>A0A1H1ZMT4_9ACTN</name>
<dbReference type="OrthoDB" id="9797252at2"/>
<sequence length="241" mass="25863">MRLFGTVAGLYDSARPGYPAWIGESIVSFHGRAPSSVVEIGAGTGKGTAVLAGLGAPLTCIEPDPRMAAVLAGRFPAAVVHATTFEDWTPPDGGADVLACAMAWHWLDPATRNRLAFDALAPGGTLAIFGHRYGYADPDQGEAVRATLSRLNRTGSDRPLDWFHQDVLDHGCFTGVRKEVRRTPLPLDRTGYLNLMATFGPGLKQSPERQRQVQEALGRLVDDFGGNVVLDLRTTLVLGSR</sequence>
<feature type="domain" description="Methyltransferase type 11" evidence="4">
    <location>
        <begin position="38"/>
        <end position="128"/>
    </location>
</feature>
<evidence type="ECO:0000256" key="2">
    <source>
        <dbReference type="ARBA" id="ARBA00022603"/>
    </source>
</evidence>
<dbReference type="Proteomes" id="UP000198688">
    <property type="component" value="Chromosome I"/>
</dbReference>
<evidence type="ECO:0000256" key="3">
    <source>
        <dbReference type="ARBA" id="ARBA00022679"/>
    </source>
</evidence>
<dbReference type="PANTHER" id="PTHR44942:SF4">
    <property type="entry name" value="METHYLTRANSFERASE TYPE 11 DOMAIN-CONTAINING PROTEIN"/>
    <property type="match status" value="1"/>
</dbReference>
<accession>A0A1H1ZMT4</accession>
<gene>
    <name evidence="5" type="ORF">SAMN04489716_3398</name>
</gene>
<evidence type="ECO:0000256" key="1">
    <source>
        <dbReference type="ARBA" id="ARBA00008361"/>
    </source>
</evidence>
<keyword evidence="3 5" id="KW-0808">Transferase</keyword>
<dbReference type="GO" id="GO:0008757">
    <property type="term" value="F:S-adenosylmethionine-dependent methyltransferase activity"/>
    <property type="evidence" value="ECO:0007669"/>
    <property type="project" value="InterPro"/>
</dbReference>
<dbReference type="RefSeq" id="WP_157751635.1">
    <property type="nucleotide sequence ID" value="NZ_BOMJ01000005.1"/>
</dbReference>
<dbReference type="AlphaFoldDB" id="A0A1H1ZMT4"/>
<dbReference type="CDD" id="cd02440">
    <property type="entry name" value="AdoMet_MTases"/>
    <property type="match status" value="1"/>
</dbReference>
<dbReference type="PANTHER" id="PTHR44942">
    <property type="entry name" value="METHYLTRANSF_11 DOMAIN-CONTAINING PROTEIN"/>
    <property type="match status" value="1"/>
</dbReference>
<organism evidence="5 6">
    <name type="scientific">Actinoplanes derwentensis</name>
    <dbReference type="NCBI Taxonomy" id="113562"/>
    <lineage>
        <taxon>Bacteria</taxon>
        <taxon>Bacillati</taxon>
        <taxon>Actinomycetota</taxon>
        <taxon>Actinomycetes</taxon>
        <taxon>Micromonosporales</taxon>
        <taxon>Micromonosporaceae</taxon>
        <taxon>Actinoplanes</taxon>
    </lineage>
</organism>
<evidence type="ECO:0000313" key="5">
    <source>
        <dbReference type="EMBL" id="SDT34877.1"/>
    </source>
</evidence>
<dbReference type="InterPro" id="IPR013216">
    <property type="entry name" value="Methyltransf_11"/>
</dbReference>
<proteinExistence type="inferred from homology"/>
<comment type="similarity">
    <text evidence="1">Belongs to the methyltransferase superfamily.</text>
</comment>
<dbReference type="EMBL" id="LT629758">
    <property type="protein sequence ID" value="SDT34877.1"/>
    <property type="molecule type" value="Genomic_DNA"/>
</dbReference>
<keyword evidence="2 5" id="KW-0489">Methyltransferase</keyword>
<dbReference type="InterPro" id="IPR029063">
    <property type="entry name" value="SAM-dependent_MTases_sf"/>
</dbReference>
<reference evidence="5 6" key="1">
    <citation type="submission" date="2016-10" db="EMBL/GenBank/DDBJ databases">
        <authorList>
            <person name="de Groot N.N."/>
        </authorList>
    </citation>
    <scope>NUCLEOTIDE SEQUENCE [LARGE SCALE GENOMIC DNA]</scope>
    <source>
        <strain evidence="5 6">DSM 43941</strain>
    </source>
</reference>
<dbReference type="GO" id="GO:0032259">
    <property type="term" value="P:methylation"/>
    <property type="evidence" value="ECO:0007669"/>
    <property type="project" value="UniProtKB-KW"/>
</dbReference>
<dbReference type="SUPFAM" id="SSF53335">
    <property type="entry name" value="S-adenosyl-L-methionine-dependent methyltransferases"/>
    <property type="match status" value="1"/>
</dbReference>
<dbReference type="InterPro" id="IPR051052">
    <property type="entry name" value="Diverse_substrate_MTase"/>
</dbReference>
<evidence type="ECO:0000313" key="6">
    <source>
        <dbReference type="Proteomes" id="UP000198688"/>
    </source>
</evidence>
<dbReference type="Gene3D" id="3.40.50.150">
    <property type="entry name" value="Vaccinia Virus protein VP39"/>
    <property type="match status" value="1"/>
</dbReference>
<dbReference type="STRING" id="113562.SAMN04489716_3398"/>
<protein>
    <submittedName>
        <fullName evidence="5">Methyltransferase domain-containing protein</fullName>
    </submittedName>
</protein>
<evidence type="ECO:0000259" key="4">
    <source>
        <dbReference type="Pfam" id="PF08241"/>
    </source>
</evidence>
<dbReference type="Pfam" id="PF08241">
    <property type="entry name" value="Methyltransf_11"/>
    <property type="match status" value="1"/>
</dbReference>